<name>A0A235B1A2_9BACL</name>
<evidence type="ECO:0000313" key="1">
    <source>
        <dbReference type="EMBL" id="OYD06078.1"/>
    </source>
</evidence>
<organism evidence="1 2">
    <name type="scientific">Paludifilum halophilum</name>
    <dbReference type="NCBI Taxonomy" id="1642702"/>
    <lineage>
        <taxon>Bacteria</taxon>
        <taxon>Bacillati</taxon>
        <taxon>Bacillota</taxon>
        <taxon>Bacilli</taxon>
        <taxon>Bacillales</taxon>
        <taxon>Thermoactinomycetaceae</taxon>
        <taxon>Paludifilum</taxon>
    </lineage>
</organism>
<evidence type="ECO:0008006" key="3">
    <source>
        <dbReference type="Google" id="ProtNLM"/>
    </source>
</evidence>
<dbReference type="EMBL" id="NOWF01000027">
    <property type="protein sequence ID" value="OYD06078.1"/>
    <property type="molecule type" value="Genomic_DNA"/>
</dbReference>
<comment type="caution">
    <text evidence="1">The sequence shown here is derived from an EMBL/GenBank/DDBJ whole genome shotgun (WGS) entry which is preliminary data.</text>
</comment>
<proteinExistence type="predicted"/>
<protein>
    <recommendedName>
        <fullName evidence="3">ClpX-type ZB domain-containing protein</fullName>
    </recommendedName>
</protein>
<keyword evidence="2" id="KW-1185">Reference proteome</keyword>
<feature type="non-terminal residue" evidence="1">
    <location>
        <position position="1"/>
    </location>
</feature>
<sequence>GRGGDGLMFVYGGKCSLCDEVKTGIPHRQLGYVCLECLVFSYQETVGEEDQDNEQLNERLGLTFS</sequence>
<dbReference type="Proteomes" id="UP000215459">
    <property type="component" value="Unassembled WGS sequence"/>
</dbReference>
<reference evidence="1 2" key="1">
    <citation type="submission" date="2017-07" db="EMBL/GenBank/DDBJ databases">
        <title>The genome sequence of Paludifilum halophilum highlights mechanisms for microbial adaptation to high salt environemnts.</title>
        <authorList>
            <person name="Belbahri L."/>
        </authorList>
    </citation>
    <scope>NUCLEOTIDE SEQUENCE [LARGE SCALE GENOMIC DNA]</scope>
    <source>
        <strain evidence="1 2">DSM 102817</strain>
    </source>
</reference>
<accession>A0A235B1A2</accession>
<dbReference type="RefSeq" id="WP_206093843.1">
    <property type="nucleotide sequence ID" value="NZ_NOWF01000027.1"/>
</dbReference>
<dbReference type="AlphaFoldDB" id="A0A235B1A2"/>
<evidence type="ECO:0000313" key="2">
    <source>
        <dbReference type="Proteomes" id="UP000215459"/>
    </source>
</evidence>
<gene>
    <name evidence="1" type="ORF">CHM34_18210</name>
</gene>